<dbReference type="PROSITE" id="PS00764">
    <property type="entry name" value="ENDONUCLEASE_III_1"/>
    <property type="match status" value="1"/>
</dbReference>
<evidence type="ECO:0000256" key="7">
    <source>
        <dbReference type="ARBA" id="ARBA00022723"/>
    </source>
</evidence>
<dbReference type="InterPro" id="IPR044298">
    <property type="entry name" value="MIG/MutY"/>
</dbReference>
<keyword evidence="9" id="KW-0378">Hydrolase</keyword>
<feature type="domain" description="HhH-GPD" evidence="14">
    <location>
        <begin position="38"/>
        <end position="185"/>
    </location>
</feature>
<dbReference type="SMART" id="SM00525">
    <property type="entry name" value="FES"/>
    <property type="match status" value="1"/>
</dbReference>
<evidence type="ECO:0000256" key="5">
    <source>
        <dbReference type="ARBA" id="ARBA00022023"/>
    </source>
</evidence>
<dbReference type="InterPro" id="IPR011257">
    <property type="entry name" value="DNA_glycosylase"/>
</dbReference>
<evidence type="ECO:0000256" key="12">
    <source>
        <dbReference type="ARBA" id="ARBA00023204"/>
    </source>
</evidence>
<comment type="catalytic activity">
    <reaction evidence="1">
        <text>Hydrolyzes free adenine bases from 7,8-dihydro-8-oxoguanine:adenine mismatched double-stranded DNA, leaving an apurinic site.</text>
        <dbReference type="EC" id="3.2.2.31"/>
    </reaction>
</comment>
<dbReference type="GO" id="GO:0035485">
    <property type="term" value="F:adenine/guanine mispair binding"/>
    <property type="evidence" value="ECO:0007669"/>
    <property type="project" value="TreeGrafter"/>
</dbReference>
<dbReference type="InterPro" id="IPR003651">
    <property type="entry name" value="Endonuclease3_FeS-loop_motif"/>
</dbReference>
<dbReference type="Pfam" id="PF00633">
    <property type="entry name" value="HHH"/>
    <property type="match status" value="1"/>
</dbReference>
<keyword evidence="10" id="KW-0408">Iron</keyword>
<dbReference type="GO" id="GO:0000701">
    <property type="term" value="F:purine-specific mismatch base pair DNA N-glycosylase activity"/>
    <property type="evidence" value="ECO:0007669"/>
    <property type="project" value="UniProtKB-EC"/>
</dbReference>
<dbReference type="InterPro" id="IPR004035">
    <property type="entry name" value="Endouclease-III_FeS-bd_BS"/>
</dbReference>
<keyword evidence="7" id="KW-0479">Metal-binding</keyword>
<dbReference type="Proteomes" id="UP000612899">
    <property type="component" value="Unassembled WGS sequence"/>
</dbReference>
<gene>
    <name evidence="15" type="ORF">Rhe02_64470</name>
</gene>
<dbReference type="InterPro" id="IPR003265">
    <property type="entry name" value="HhH-GPD_domain"/>
</dbReference>
<dbReference type="GO" id="GO:0046872">
    <property type="term" value="F:metal ion binding"/>
    <property type="evidence" value="ECO:0007669"/>
    <property type="project" value="UniProtKB-KW"/>
</dbReference>
<evidence type="ECO:0000256" key="6">
    <source>
        <dbReference type="ARBA" id="ARBA00022485"/>
    </source>
</evidence>
<accession>A0A8J3VJ84</accession>
<keyword evidence="11" id="KW-0411">Iron-sulfur</keyword>
<dbReference type="SMART" id="SM00478">
    <property type="entry name" value="ENDO3c"/>
    <property type="match status" value="1"/>
</dbReference>
<proteinExistence type="inferred from homology"/>
<reference evidence="15" key="1">
    <citation type="submission" date="2021-01" db="EMBL/GenBank/DDBJ databases">
        <title>Whole genome shotgun sequence of Rhizocola hellebori NBRC 109834.</title>
        <authorList>
            <person name="Komaki H."/>
            <person name="Tamura T."/>
        </authorList>
    </citation>
    <scope>NUCLEOTIDE SEQUENCE</scope>
    <source>
        <strain evidence="15">NBRC 109834</strain>
    </source>
</reference>
<comment type="cofactor">
    <cofactor evidence="2">
        <name>[4Fe-4S] cluster</name>
        <dbReference type="ChEBI" id="CHEBI:49883"/>
    </cofactor>
</comment>
<dbReference type="SUPFAM" id="SSF48150">
    <property type="entry name" value="DNA-glycosylase"/>
    <property type="match status" value="1"/>
</dbReference>
<dbReference type="InterPro" id="IPR004036">
    <property type="entry name" value="Endonuclease-III-like_CS2"/>
</dbReference>
<evidence type="ECO:0000256" key="3">
    <source>
        <dbReference type="ARBA" id="ARBA00008343"/>
    </source>
</evidence>
<evidence type="ECO:0000256" key="10">
    <source>
        <dbReference type="ARBA" id="ARBA00023004"/>
    </source>
</evidence>
<dbReference type="EMBL" id="BONY01000048">
    <property type="protein sequence ID" value="GIH08380.1"/>
    <property type="molecule type" value="Genomic_DNA"/>
</dbReference>
<dbReference type="Gene3D" id="1.10.1670.10">
    <property type="entry name" value="Helix-hairpin-Helix base-excision DNA repair enzymes (C-terminal)"/>
    <property type="match status" value="1"/>
</dbReference>
<dbReference type="Pfam" id="PF00730">
    <property type="entry name" value="HhH-GPD"/>
    <property type="match status" value="1"/>
</dbReference>
<dbReference type="PANTHER" id="PTHR42944:SF1">
    <property type="entry name" value="ADENINE DNA GLYCOSYLASE"/>
    <property type="match status" value="1"/>
</dbReference>
<dbReference type="PROSITE" id="PS01155">
    <property type="entry name" value="ENDONUCLEASE_III_2"/>
    <property type="match status" value="1"/>
</dbReference>
<protein>
    <recommendedName>
        <fullName evidence="5">Adenine DNA glycosylase</fullName>
        <ecNumber evidence="4">3.2.2.31</ecNumber>
    </recommendedName>
</protein>
<evidence type="ECO:0000256" key="2">
    <source>
        <dbReference type="ARBA" id="ARBA00001966"/>
    </source>
</evidence>
<keyword evidence="16" id="KW-1185">Reference proteome</keyword>
<dbReference type="CDD" id="cd00056">
    <property type="entry name" value="ENDO3c"/>
    <property type="match status" value="1"/>
</dbReference>
<dbReference type="GO" id="GO:0006284">
    <property type="term" value="P:base-excision repair"/>
    <property type="evidence" value="ECO:0007669"/>
    <property type="project" value="InterPro"/>
</dbReference>
<dbReference type="GO" id="GO:0051539">
    <property type="term" value="F:4 iron, 4 sulfur cluster binding"/>
    <property type="evidence" value="ECO:0007669"/>
    <property type="project" value="UniProtKB-KW"/>
</dbReference>
<dbReference type="GO" id="GO:0032357">
    <property type="term" value="F:oxidized purine DNA binding"/>
    <property type="evidence" value="ECO:0007669"/>
    <property type="project" value="TreeGrafter"/>
</dbReference>
<evidence type="ECO:0000256" key="11">
    <source>
        <dbReference type="ARBA" id="ARBA00023014"/>
    </source>
</evidence>
<organism evidence="15 16">
    <name type="scientific">Rhizocola hellebori</name>
    <dbReference type="NCBI Taxonomy" id="1392758"/>
    <lineage>
        <taxon>Bacteria</taxon>
        <taxon>Bacillati</taxon>
        <taxon>Actinomycetota</taxon>
        <taxon>Actinomycetes</taxon>
        <taxon>Micromonosporales</taxon>
        <taxon>Micromonosporaceae</taxon>
        <taxon>Rhizocola</taxon>
    </lineage>
</organism>
<evidence type="ECO:0000256" key="8">
    <source>
        <dbReference type="ARBA" id="ARBA00022763"/>
    </source>
</evidence>
<dbReference type="InterPro" id="IPR023170">
    <property type="entry name" value="HhH_base_excis_C"/>
</dbReference>
<dbReference type="PANTHER" id="PTHR42944">
    <property type="entry name" value="ADENINE DNA GLYCOSYLASE"/>
    <property type="match status" value="1"/>
</dbReference>
<evidence type="ECO:0000313" key="16">
    <source>
        <dbReference type="Proteomes" id="UP000612899"/>
    </source>
</evidence>
<dbReference type="Gene3D" id="1.10.340.30">
    <property type="entry name" value="Hypothetical protein, domain 2"/>
    <property type="match status" value="1"/>
</dbReference>
<sequence length="290" mass="32013">MPSFLAEQTSIWYQKNARDLPWRHEGVGAWAILISEVMLQQTPVSRVLTVWQEWIERWPSPADLAAEPAGEAIRAWGRLGYPRRAMRLHECAGEIVRRHGGEVPDELDKLLALPGIGDYTARAVLSFAFGQRHPVVDTNVRRVVSRVHHGVEDRAIGLAEVAELLPLGQSDAALASAALMELGAVVCAARSPRCGVCPVMAECRWKQLGSPQPEKPFRRPQSYAGTDRQVRGLLLAVLRESAAPVPRHRLDLVWPDGVQRERALQSLLADGLVQAQSCDVFLLPDSTPAQ</sequence>
<comment type="similarity">
    <text evidence="3">Belongs to the Nth/MutY family.</text>
</comment>
<keyword evidence="8" id="KW-0227">DNA damage</keyword>
<dbReference type="GO" id="GO:0006298">
    <property type="term" value="P:mismatch repair"/>
    <property type="evidence" value="ECO:0007669"/>
    <property type="project" value="TreeGrafter"/>
</dbReference>
<evidence type="ECO:0000313" key="15">
    <source>
        <dbReference type="EMBL" id="GIH08380.1"/>
    </source>
</evidence>
<keyword evidence="12" id="KW-0234">DNA repair</keyword>
<name>A0A8J3VJ84_9ACTN</name>
<dbReference type="EC" id="3.2.2.31" evidence="4"/>
<keyword evidence="13" id="KW-0326">Glycosidase</keyword>
<dbReference type="FunFam" id="1.10.340.30:FF:000003">
    <property type="entry name" value="A/G-specific adenine glycosylase"/>
    <property type="match status" value="1"/>
</dbReference>
<evidence type="ECO:0000256" key="9">
    <source>
        <dbReference type="ARBA" id="ARBA00022801"/>
    </source>
</evidence>
<dbReference type="RefSeq" id="WP_239124182.1">
    <property type="nucleotide sequence ID" value="NZ_BONY01000048.1"/>
</dbReference>
<evidence type="ECO:0000256" key="13">
    <source>
        <dbReference type="ARBA" id="ARBA00023295"/>
    </source>
</evidence>
<dbReference type="AlphaFoldDB" id="A0A8J3VJ84"/>
<dbReference type="GO" id="GO:0034039">
    <property type="term" value="F:8-oxo-7,8-dihydroguanine DNA N-glycosylase activity"/>
    <property type="evidence" value="ECO:0007669"/>
    <property type="project" value="TreeGrafter"/>
</dbReference>
<dbReference type="InterPro" id="IPR000445">
    <property type="entry name" value="HhH_motif"/>
</dbReference>
<comment type="caution">
    <text evidence="15">The sequence shown here is derived from an EMBL/GenBank/DDBJ whole genome shotgun (WGS) entry which is preliminary data.</text>
</comment>
<evidence type="ECO:0000256" key="1">
    <source>
        <dbReference type="ARBA" id="ARBA00000843"/>
    </source>
</evidence>
<evidence type="ECO:0000256" key="4">
    <source>
        <dbReference type="ARBA" id="ARBA00012045"/>
    </source>
</evidence>
<evidence type="ECO:0000259" key="14">
    <source>
        <dbReference type="SMART" id="SM00478"/>
    </source>
</evidence>
<keyword evidence="6" id="KW-0004">4Fe-4S</keyword>